<dbReference type="InterPro" id="IPR016071">
    <property type="entry name" value="Staphylococal_nuclease_OB-fold"/>
</dbReference>
<feature type="region of interest" description="Disordered" evidence="1">
    <location>
        <begin position="280"/>
        <end position="323"/>
    </location>
</feature>
<evidence type="ECO:0000256" key="1">
    <source>
        <dbReference type="SAM" id="MobiDB-lite"/>
    </source>
</evidence>
<gene>
    <name evidence="4" type="ORF">DI586_01275</name>
</gene>
<reference evidence="4 5" key="1">
    <citation type="submission" date="2017-08" db="EMBL/GenBank/DDBJ databases">
        <title>Infants hospitalized years apart are colonized by the same room-sourced microbial strains.</title>
        <authorList>
            <person name="Brooks B."/>
            <person name="Olm M.R."/>
            <person name="Firek B.A."/>
            <person name="Baker R."/>
            <person name="Thomas B.C."/>
            <person name="Morowitz M.J."/>
            <person name="Banfield J.F."/>
        </authorList>
    </citation>
    <scope>NUCLEOTIDE SEQUENCE [LARGE SCALE GENOMIC DNA]</scope>
    <source>
        <strain evidence="4">S2_006_000_R2_64</strain>
    </source>
</reference>
<dbReference type="EMBL" id="QFOT01000006">
    <property type="protein sequence ID" value="PZP57165.1"/>
    <property type="molecule type" value="Genomic_DNA"/>
</dbReference>
<feature type="signal peptide" evidence="2">
    <location>
        <begin position="1"/>
        <end position="21"/>
    </location>
</feature>
<keyword evidence="2" id="KW-0732">Signal</keyword>
<dbReference type="Proteomes" id="UP000249739">
    <property type="component" value="Unassembled WGS sequence"/>
</dbReference>
<dbReference type="SUPFAM" id="SSF50199">
    <property type="entry name" value="Staphylococcal nuclease"/>
    <property type="match status" value="1"/>
</dbReference>
<evidence type="ECO:0000313" key="4">
    <source>
        <dbReference type="EMBL" id="PZP57165.1"/>
    </source>
</evidence>
<proteinExistence type="predicted"/>
<protein>
    <recommendedName>
        <fullName evidence="3">TNase-like domain-containing protein</fullName>
    </recommendedName>
</protein>
<feature type="domain" description="TNase-like" evidence="3">
    <location>
        <begin position="41"/>
        <end position="172"/>
    </location>
</feature>
<dbReference type="SMART" id="SM00318">
    <property type="entry name" value="SNc"/>
    <property type="match status" value="1"/>
</dbReference>
<dbReference type="InterPro" id="IPR035437">
    <property type="entry name" value="SNase_OB-fold_sf"/>
</dbReference>
<feature type="chain" id="PRO_5015979037" description="TNase-like domain-containing protein" evidence="2">
    <location>
        <begin position="22"/>
        <end position="323"/>
    </location>
</feature>
<evidence type="ECO:0000313" key="5">
    <source>
        <dbReference type="Proteomes" id="UP000249739"/>
    </source>
</evidence>
<organism evidence="4 5">
    <name type="scientific">Micavibrio aeruginosavorus</name>
    <dbReference type="NCBI Taxonomy" id="349221"/>
    <lineage>
        <taxon>Bacteria</taxon>
        <taxon>Pseudomonadati</taxon>
        <taxon>Bdellovibrionota</taxon>
        <taxon>Bdellovibrionia</taxon>
        <taxon>Bdellovibrionales</taxon>
        <taxon>Pseudobdellovibrionaceae</taxon>
        <taxon>Micavibrio</taxon>
    </lineage>
</organism>
<evidence type="ECO:0000256" key="2">
    <source>
        <dbReference type="SAM" id="SignalP"/>
    </source>
</evidence>
<accession>A0A2W5FMG0</accession>
<comment type="caution">
    <text evidence="4">The sequence shown here is derived from an EMBL/GenBank/DDBJ whole genome shotgun (WGS) entry which is preliminary data.</text>
</comment>
<sequence>MLKKCLLACLATLLFLPQAYAESKYVSDKIPAGFFRELAQSPATVKVTKVIDPLTFMGDDKNIYSLSGIEVPNLQTGKKDFTLEASKTLALLIEDKDLKLYTTKTRDKGRINRMNQMLVQAELKQDRIWIQGEMLAAGLARVKTTSTNPELRDAMLAIETKARADKKGLWADSALQVLTPETAPGHENSFAIIEGAPKAAAITRNMIFLNYGDDYKKDFTVGIPTSLRVAFSKNNINPLQLANTKIRVRGWVQSYNGPFIEIDHPEQIEILGRISPFNKAQTEPAPNATGMRTIQMPKAPEVEKPIEPEIVTPKKKNAAYPNP</sequence>
<dbReference type="Pfam" id="PF00565">
    <property type="entry name" value="SNase"/>
    <property type="match status" value="1"/>
</dbReference>
<dbReference type="Gene3D" id="2.40.50.90">
    <property type="match status" value="1"/>
</dbReference>
<name>A0A2W5FMG0_9BACT</name>
<dbReference type="AlphaFoldDB" id="A0A2W5FMG0"/>
<evidence type="ECO:0000259" key="3">
    <source>
        <dbReference type="SMART" id="SM00318"/>
    </source>
</evidence>